<feature type="region of interest" description="Disordered" evidence="1">
    <location>
        <begin position="187"/>
        <end position="532"/>
    </location>
</feature>
<evidence type="ECO:0000256" key="1">
    <source>
        <dbReference type="SAM" id="MobiDB-lite"/>
    </source>
</evidence>
<feature type="compositionally biased region" description="Acidic residues" evidence="1">
    <location>
        <begin position="307"/>
        <end position="337"/>
    </location>
</feature>
<dbReference type="InterPro" id="IPR036034">
    <property type="entry name" value="PDZ_sf"/>
</dbReference>
<dbReference type="SUPFAM" id="SSF50156">
    <property type="entry name" value="PDZ domain-like"/>
    <property type="match status" value="1"/>
</dbReference>
<feature type="compositionally biased region" description="Pro residues" evidence="1">
    <location>
        <begin position="216"/>
        <end position="260"/>
    </location>
</feature>
<dbReference type="PROSITE" id="PS50106">
    <property type="entry name" value="PDZ"/>
    <property type="match status" value="1"/>
</dbReference>
<evidence type="ECO:0000259" key="2">
    <source>
        <dbReference type="PROSITE" id="PS50106"/>
    </source>
</evidence>
<accession>A0ABN9XG11</accession>
<keyword evidence="4" id="KW-1185">Reference proteome</keyword>
<feature type="compositionally biased region" description="Pro residues" evidence="1">
    <location>
        <begin position="188"/>
        <end position="208"/>
    </location>
</feature>
<proteinExistence type="predicted"/>
<gene>
    <name evidence="3" type="ORF">PCOR1329_LOCUS76020</name>
</gene>
<evidence type="ECO:0000313" key="3">
    <source>
        <dbReference type="EMBL" id="CAK0898020.1"/>
    </source>
</evidence>
<sequence>MIGAGPPQAPAPPGRPRGEAESASRGAAADLFRFSVTMRKPPGVTLGIEVSWVSGPVQPWAGIFISKITDDGAIRDWNSWSQEPYRVRPGDLIYQVNHVNAEVSMAMIEEMQQNDSLVLHLMRSPGDTPPDQQAGGEAVGRLAAGPKELAITAESLLPQLLDLGDEALASVVGAALRRRRWLQRPVLESPPQPPQAGWPPAAPAPPRPELPHERPPQPPQEQPPKQPRGLPEPPTGDRPQPVQTPPFGLPQPPTTPPPGMPEEGPEAAADEPQEVDEPEQEADEHEPDEQAAAEASEDSGAQHEPEAEAGAEASEDSEEAGTETEEQPEEPPEDSASEEQPPPEGAPGPAAAAPAAPPPGLSEEGPPPGLSEEGDEEPREQDRRRRRRSRRMRRTRSRRARSWRSQRPPRTRRRTPRPQRRRPPPQRRTQRPHGVPSRWGLRQPDRRPSRPSQRHRTEQQSEEGFSESPDGIPTSTACPQASSWASVAARPKPSPKAKDGGKGASPTSPSKLSPPVFWDTGTPRLPRARRPREVSSQRCRAWCWHIRGLARAGRHDRGFLMRPRTKGHSYPGSLLRVAKRRISCRRTMTQRSAWISWVGTGPICGASGAHPCAMRAPGKGGPALTPQKRADL</sequence>
<protein>
    <recommendedName>
        <fullName evidence="2">PDZ domain-containing protein</fullName>
    </recommendedName>
</protein>
<name>A0ABN9XG11_9DINO</name>
<reference evidence="3" key="1">
    <citation type="submission" date="2023-10" db="EMBL/GenBank/DDBJ databases">
        <authorList>
            <person name="Chen Y."/>
            <person name="Shah S."/>
            <person name="Dougan E. K."/>
            <person name="Thang M."/>
            <person name="Chan C."/>
        </authorList>
    </citation>
    <scope>NUCLEOTIDE SEQUENCE [LARGE SCALE GENOMIC DNA]</scope>
</reference>
<dbReference type="EMBL" id="CAUYUJ010020415">
    <property type="protein sequence ID" value="CAK0898020.1"/>
    <property type="molecule type" value="Genomic_DNA"/>
</dbReference>
<dbReference type="InterPro" id="IPR001478">
    <property type="entry name" value="PDZ"/>
</dbReference>
<evidence type="ECO:0000313" key="4">
    <source>
        <dbReference type="Proteomes" id="UP001189429"/>
    </source>
</evidence>
<comment type="caution">
    <text evidence="3">The sequence shown here is derived from an EMBL/GenBank/DDBJ whole genome shotgun (WGS) entry which is preliminary data.</text>
</comment>
<dbReference type="CDD" id="cd00136">
    <property type="entry name" value="PDZ_canonical"/>
    <property type="match status" value="1"/>
</dbReference>
<dbReference type="Proteomes" id="UP001189429">
    <property type="component" value="Unassembled WGS sequence"/>
</dbReference>
<feature type="compositionally biased region" description="Polar residues" evidence="1">
    <location>
        <begin position="473"/>
        <end position="485"/>
    </location>
</feature>
<organism evidence="3 4">
    <name type="scientific">Prorocentrum cordatum</name>
    <dbReference type="NCBI Taxonomy" id="2364126"/>
    <lineage>
        <taxon>Eukaryota</taxon>
        <taxon>Sar</taxon>
        <taxon>Alveolata</taxon>
        <taxon>Dinophyceae</taxon>
        <taxon>Prorocentrales</taxon>
        <taxon>Prorocentraceae</taxon>
        <taxon>Prorocentrum</taxon>
    </lineage>
</organism>
<feature type="domain" description="PDZ" evidence="2">
    <location>
        <begin position="35"/>
        <end position="123"/>
    </location>
</feature>
<feature type="compositionally biased region" description="Acidic residues" evidence="1">
    <location>
        <begin position="263"/>
        <end position="297"/>
    </location>
</feature>
<feature type="region of interest" description="Disordered" evidence="1">
    <location>
        <begin position="1"/>
        <end position="24"/>
    </location>
</feature>
<feature type="compositionally biased region" description="Basic residues" evidence="1">
    <location>
        <begin position="384"/>
        <end position="431"/>
    </location>
</feature>
<feature type="compositionally biased region" description="Pro residues" evidence="1">
    <location>
        <begin position="355"/>
        <end position="369"/>
    </location>
</feature>